<dbReference type="Gramene" id="ONIVA01G51440.2">
    <property type="protein sequence ID" value="ONIVA01G51440.2"/>
    <property type="gene ID" value="ONIVA01G51440"/>
</dbReference>
<feature type="compositionally biased region" description="Basic and acidic residues" evidence="1">
    <location>
        <begin position="133"/>
        <end position="148"/>
    </location>
</feature>
<sequence>MQLPSPSSPRRRPRLPIRRVAPLQAAPPGPHRAAPPPSSPSPSARRHSAVLAGRILSPLRSSSVSRFSGTLRDGARKSGERTRDRTRTALATAASPAAARSSSDSSASVLRPPVHHLLPHHLGRQGQEEDGEADPKDHPGQEGKEGRRGTPSMSSSETAAMSSPTNSSLTP</sequence>
<feature type="compositionally biased region" description="Low complexity" evidence="1">
    <location>
        <begin position="54"/>
        <end position="72"/>
    </location>
</feature>
<feature type="compositionally biased region" description="Low complexity" evidence="1">
    <location>
        <begin position="88"/>
        <end position="112"/>
    </location>
</feature>
<feature type="compositionally biased region" description="Pro residues" evidence="1">
    <location>
        <begin position="25"/>
        <end position="40"/>
    </location>
</feature>
<protein>
    <submittedName>
        <fullName evidence="2">Uncharacterized protein</fullName>
    </submittedName>
</protein>
<reference evidence="2" key="1">
    <citation type="submission" date="2015-04" db="UniProtKB">
        <authorList>
            <consortium name="EnsemblPlants"/>
        </authorList>
    </citation>
    <scope>IDENTIFICATION</scope>
    <source>
        <strain evidence="2">SL10</strain>
    </source>
</reference>
<dbReference type="EnsemblPlants" id="ONIVA01G51440.2">
    <property type="protein sequence ID" value="ONIVA01G51440.2"/>
    <property type="gene ID" value="ONIVA01G51440"/>
</dbReference>
<feature type="compositionally biased region" description="Basic residues" evidence="1">
    <location>
        <begin position="113"/>
        <end position="123"/>
    </location>
</feature>
<evidence type="ECO:0000256" key="1">
    <source>
        <dbReference type="SAM" id="MobiDB-lite"/>
    </source>
</evidence>
<organism evidence="2">
    <name type="scientific">Oryza nivara</name>
    <name type="common">Indian wild rice</name>
    <name type="synonym">Oryza sativa f. spontanea</name>
    <dbReference type="NCBI Taxonomy" id="4536"/>
    <lineage>
        <taxon>Eukaryota</taxon>
        <taxon>Viridiplantae</taxon>
        <taxon>Streptophyta</taxon>
        <taxon>Embryophyta</taxon>
        <taxon>Tracheophyta</taxon>
        <taxon>Spermatophyta</taxon>
        <taxon>Magnoliopsida</taxon>
        <taxon>Liliopsida</taxon>
        <taxon>Poales</taxon>
        <taxon>Poaceae</taxon>
        <taxon>BOP clade</taxon>
        <taxon>Oryzoideae</taxon>
        <taxon>Oryzeae</taxon>
        <taxon>Oryzinae</taxon>
        <taxon>Oryza</taxon>
    </lineage>
</organism>
<dbReference type="Proteomes" id="UP000006591">
    <property type="component" value="Chromosome 1"/>
</dbReference>
<keyword evidence="3" id="KW-1185">Reference proteome</keyword>
<feature type="compositionally biased region" description="Low complexity" evidence="1">
    <location>
        <begin position="150"/>
        <end position="164"/>
    </location>
</feature>
<accession>A0A0E0FZE2</accession>
<feature type="compositionally biased region" description="Basic and acidic residues" evidence="1">
    <location>
        <begin position="73"/>
        <end position="87"/>
    </location>
</feature>
<evidence type="ECO:0000313" key="3">
    <source>
        <dbReference type="Proteomes" id="UP000006591"/>
    </source>
</evidence>
<reference evidence="2" key="2">
    <citation type="submission" date="2018-04" db="EMBL/GenBank/DDBJ databases">
        <title>OnivRS2 (Oryza nivara Reference Sequence Version 2).</title>
        <authorList>
            <person name="Zhang J."/>
            <person name="Kudrna D."/>
            <person name="Lee S."/>
            <person name="Talag J."/>
            <person name="Rajasekar S."/>
            <person name="Welchert J."/>
            <person name="Hsing Y.-I."/>
            <person name="Wing R.A."/>
        </authorList>
    </citation>
    <scope>NUCLEOTIDE SEQUENCE [LARGE SCALE GENOMIC DNA]</scope>
</reference>
<dbReference type="AlphaFoldDB" id="A0A0E0FZE2"/>
<feature type="region of interest" description="Disordered" evidence="1">
    <location>
        <begin position="1"/>
        <end position="171"/>
    </location>
</feature>
<proteinExistence type="predicted"/>
<name>A0A0E0FZE2_ORYNI</name>
<evidence type="ECO:0000313" key="2">
    <source>
        <dbReference type="EnsemblPlants" id="ONIVA01G51440.2"/>
    </source>
</evidence>
<dbReference type="HOGENOM" id="CLU_1818944_0_0_1"/>